<name>A0ABV8DSU5_9NOCA</name>
<reference evidence="2" key="1">
    <citation type="journal article" date="2019" name="Int. J. Syst. Evol. Microbiol.">
        <title>The Global Catalogue of Microorganisms (GCM) 10K type strain sequencing project: providing services to taxonomists for standard genome sequencing and annotation.</title>
        <authorList>
            <consortium name="The Broad Institute Genomics Platform"/>
            <consortium name="The Broad Institute Genome Sequencing Center for Infectious Disease"/>
            <person name="Wu L."/>
            <person name="Ma J."/>
        </authorList>
    </citation>
    <scope>NUCLEOTIDE SEQUENCE [LARGE SCALE GENOMIC DNA]</scope>
    <source>
        <strain evidence="2">CGMCC 4.7330</strain>
    </source>
</reference>
<keyword evidence="2" id="KW-1185">Reference proteome</keyword>
<organism evidence="1 2">
    <name type="scientific">Nocardia jiangsuensis</name>
    <dbReference type="NCBI Taxonomy" id="1691563"/>
    <lineage>
        <taxon>Bacteria</taxon>
        <taxon>Bacillati</taxon>
        <taxon>Actinomycetota</taxon>
        <taxon>Actinomycetes</taxon>
        <taxon>Mycobacteriales</taxon>
        <taxon>Nocardiaceae</taxon>
        <taxon>Nocardia</taxon>
    </lineage>
</organism>
<evidence type="ECO:0000313" key="2">
    <source>
        <dbReference type="Proteomes" id="UP001595696"/>
    </source>
</evidence>
<evidence type="ECO:0000313" key="1">
    <source>
        <dbReference type="EMBL" id="MFC3963041.1"/>
    </source>
</evidence>
<gene>
    <name evidence="1" type="ORF">ACFO0B_13685</name>
</gene>
<proteinExistence type="predicted"/>
<comment type="caution">
    <text evidence="1">The sequence shown here is derived from an EMBL/GenBank/DDBJ whole genome shotgun (WGS) entry which is preliminary data.</text>
</comment>
<dbReference type="Proteomes" id="UP001595696">
    <property type="component" value="Unassembled WGS sequence"/>
</dbReference>
<evidence type="ECO:0008006" key="3">
    <source>
        <dbReference type="Google" id="ProtNLM"/>
    </source>
</evidence>
<dbReference type="EMBL" id="JBHSAX010000013">
    <property type="protein sequence ID" value="MFC3963041.1"/>
    <property type="molecule type" value="Genomic_DNA"/>
</dbReference>
<sequence length="61" mass="6983">MDRHIRIKYAGGAIFDYRVSDTAAGRLESTLRDWSPDAEITVDDQLTDELPMIPCATLWER</sequence>
<accession>A0ABV8DSU5</accession>
<dbReference type="RefSeq" id="WP_378612778.1">
    <property type="nucleotide sequence ID" value="NZ_JBHSAX010000013.1"/>
</dbReference>
<protein>
    <recommendedName>
        <fullName evidence="3">YD repeat-containing protein</fullName>
    </recommendedName>
</protein>